<name>A0A934MIM2_9HYPH</name>
<accession>A0A934MIM2</accession>
<proteinExistence type="predicted"/>
<evidence type="ECO:0000313" key="2">
    <source>
        <dbReference type="Proteomes" id="UP000609531"/>
    </source>
</evidence>
<organism evidence="1 2">
    <name type="scientific">Acuticoccus mangrovi</name>
    <dbReference type="NCBI Taxonomy" id="2796142"/>
    <lineage>
        <taxon>Bacteria</taxon>
        <taxon>Pseudomonadati</taxon>
        <taxon>Pseudomonadota</taxon>
        <taxon>Alphaproteobacteria</taxon>
        <taxon>Hyphomicrobiales</taxon>
        <taxon>Amorphaceae</taxon>
        <taxon>Acuticoccus</taxon>
    </lineage>
</organism>
<keyword evidence="2" id="KW-1185">Reference proteome</keyword>
<dbReference type="Proteomes" id="UP000609531">
    <property type="component" value="Unassembled WGS sequence"/>
</dbReference>
<comment type="caution">
    <text evidence="1">The sequence shown here is derived from an EMBL/GenBank/DDBJ whole genome shotgun (WGS) entry which is preliminary data.</text>
</comment>
<dbReference type="RefSeq" id="WP_198883964.1">
    <property type="nucleotide sequence ID" value="NZ_JAEKJA010000023.1"/>
</dbReference>
<gene>
    <name evidence="1" type="ORF">JCR33_20335</name>
</gene>
<dbReference type="EMBL" id="JAEKJA010000023">
    <property type="protein sequence ID" value="MBJ3778060.1"/>
    <property type="molecule type" value="Genomic_DNA"/>
</dbReference>
<dbReference type="InterPro" id="IPR014955">
    <property type="entry name" value="DUF1826"/>
</dbReference>
<dbReference type="Pfam" id="PF08856">
    <property type="entry name" value="DUF1826"/>
    <property type="match status" value="1"/>
</dbReference>
<evidence type="ECO:0000313" key="1">
    <source>
        <dbReference type="EMBL" id="MBJ3778060.1"/>
    </source>
</evidence>
<protein>
    <submittedName>
        <fullName evidence="1">DUF1826 domain-containing protein</fullName>
    </submittedName>
</protein>
<sequence length="203" mass="22043">MRPEVAATMNVSDDPFVLGSVAEAGVALAVWQRKLPDALEAWLEALPAARFPTMRQRCSAAEVGGTVREACRRAKTPQCAEREAFIEAVSALARLAAEVMRSPLIELRLEVAEDQPCPKWHVDGVRCRLLSTLRGPATEFGPLGADGAPTSTYRPPAGAVALVRGRLWSEREPCAIVHRSPPIKAGVTRFFLSIDPVDEMQMS</sequence>
<reference evidence="1" key="1">
    <citation type="submission" date="2020-12" db="EMBL/GenBank/DDBJ databases">
        <title>Bacterial taxonomy.</title>
        <authorList>
            <person name="Pan X."/>
        </authorList>
    </citation>
    <scope>NUCLEOTIDE SEQUENCE</scope>
    <source>
        <strain evidence="1">B2012</strain>
    </source>
</reference>
<dbReference type="AlphaFoldDB" id="A0A934MIM2"/>